<evidence type="ECO:0000313" key="2">
    <source>
        <dbReference type="EMBL" id="SFF12746.1"/>
    </source>
</evidence>
<evidence type="ECO:0000313" key="3">
    <source>
        <dbReference type="Proteomes" id="UP000199645"/>
    </source>
</evidence>
<dbReference type="InterPro" id="IPR050471">
    <property type="entry name" value="AB_hydrolase"/>
</dbReference>
<evidence type="ECO:0000259" key="1">
    <source>
        <dbReference type="Pfam" id="PF00561"/>
    </source>
</evidence>
<dbReference type="Pfam" id="PF00561">
    <property type="entry name" value="Abhydrolase_1"/>
    <property type="match status" value="1"/>
</dbReference>
<dbReference type="OrthoDB" id="8957634at2"/>
<dbReference type="AlphaFoldDB" id="A0A1I2G7L2"/>
<dbReference type="Gene3D" id="3.40.50.1820">
    <property type="entry name" value="alpha/beta hydrolase"/>
    <property type="match status" value="1"/>
</dbReference>
<protein>
    <submittedName>
        <fullName evidence="2">Pimeloyl-ACP methyl ester carboxylesterase</fullName>
    </submittedName>
</protein>
<organism evidence="2 3">
    <name type="scientific">Actinoplanes philippinensis</name>
    <dbReference type="NCBI Taxonomy" id="35752"/>
    <lineage>
        <taxon>Bacteria</taxon>
        <taxon>Bacillati</taxon>
        <taxon>Actinomycetota</taxon>
        <taxon>Actinomycetes</taxon>
        <taxon>Micromonosporales</taxon>
        <taxon>Micromonosporaceae</taxon>
        <taxon>Actinoplanes</taxon>
    </lineage>
</organism>
<name>A0A1I2G7L2_9ACTN</name>
<dbReference type="RefSeq" id="WP_093615200.1">
    <property type="nucleotide sequence ID" value="NZ_BOMT01000023.1"/>
</dbReference>
<dbReference type="PANTHER" id="PTHR43433:SF5">
    <property type="entry name" value="AB HYDROLASE-1 DOMAIN-CONTAINING PROTEIN"/>
    <property type="match status" value="1"/>
</dbReference>
<dbReference type="STRING" id="35752.SAMN05421541_106236"/>
<dbReference type="SUPFAM" id="SSF53474">
    <property type="entry name" value="alpha/beta-Hydrolases"/>
    <property type="match status" value="1"/>
</dbReference>
<keyword evidence="3" id="KW-1185">Reference proteome</keyword>
<reference evidence="2 3" key="1">
    <citation type="submission" date="2016-10" db="EMBL/GenBank/DDBJ databases">
        <authorList>
            <person name="de Groot N.N."/>
        </authorList>
    </citation>
    <scope>NUCLEOTIDE SEQUENCE [LARGE SCALE GENOMIC DNA]</scope>
    <source>
        <strain evidence="2 3">DSM 43019</strain>
    </source>
</reference>
<accession>A0A1I2G7L2</accession>
<gene>
    <name evidence="2" type="ORF">SAMN05421541_106236</name>
</gene>
<proteinExistence type="predicted"/>
<dbReference type="GO" id="GO:0003824">
    <property type="term" value="F:catalytic activity"/>
    <property type="evidence" value="ECO:0007669"/>
    <property type="project" value="UniProtKB-ARBA"/>
</dbReference>
<dbReference type="PANTHER" id="PTHR43433">
    <property type="entry name" value="HYDROLASE, ALPHA/BETA FOLD FAMILY PROTEIN"/>
    <property type="match status" value="1"/>
</dbReference>
<dbReference type="InterPro" id="IPR000073">
    <property type="entry name" value="AB_hydrolase_1"/>
</dbReference>
<dbReference type="Proteomes" id="UP000199645">
    <property type="component" value="Unassembled WGS sequence"/>
</dbReference>
<feature type="domain" description="AB hydrolase-1" evidence="1">
    <location>
        <begin position="27"/>
        <end position="278"/>
    </location>
</feature>
<dbReference type="EMBL" id="FONV01000006">
    <property type="protein sequence ID" value="SFF12746.1"/>
    <property type="molecule type" value="Genomic_DNA"/>
</dbReference>
<sequence>MTPTAYTAHHGDVHLAVDDLGGAGGDPLLLLMGLGVSRFWWPDGFVAALLEAGFSVARFDGRDAGGSTRFDDDTPGNALTGLLRRRPPAYTAEDMADDTVAVLDALGWQRAHLFGVSQGGLVAQRTALRHPGRVHTLTSYAAVPSDARGAAVLRYVRLPFVARLARKRHPAGRAGDVAAGLDLARAVASPAYPFDEDDARRRVTRELDAGLPSGVRDSRAQARQTGATWHGPRLRTLRVPTLVLHGEADPLLRPAAGRRIAAAVPGARYLALPGVGHDLPREIWPTVVRELRAHVAGAQTRPLPSP</sequence>
<dbReference type="InterPro" id="IPR029058">
    <property type="entry name" value="AB_hydrolase_fold"/>
</dbReference>